<dbReference type="GO" id="GO:0006400">
    <property type="term" value="P:tRNA modification"/>
    <property type="evidence" value="ECO:0007669"/>
    <property type="project" value="UniProtKB-UniRule"/>
</dbReference>
<proteinExistence type="inferred from homology"/>
<comment type="similarity">
    <text evidence="7">Belongs to the tRNA(Ile)-lysidine synthase family.</text>
</comment>
<dbReference type="CDD" id="cd01992">
    <property type="entry name" value="TilS_N"/>
    <property type="match status" value="1"/>
</dbReference>
<keyword evidence="5 7" id="KW-0067">ATP-binding</keyword>
<keyword evidence="2 7" id="KW-0436">Ligase</keyword>
<protein>
    <recommendedName>
        <fullName evidence="7">tRNA(Ile)-lysidine synthase</fullName>
        <ecNumber evidence="7">6.3.4.19</ecNumber>
    </recommendedName>
    <alternativeName>
        <fullName evidence="7">tRNA(Ile)-2-lysyl-cytidine synthase</fullName>
    </alternativeName>
    <alternativeName>
        <fullName evidence="7">tRNA(Ile)-lysidine synthetase</fullName>
    </alternativeName>
</protein>
<dbReference type="PANTHER" id="PTHR43033">
    <property type="entry name" value="TRNA(ILE)-LYSIDINE SYNTHASE-RELATED"/>
    <property type="match status" value="1"/>
</dbReference>
<evidence type="ECO:0000313" key="11">
    <source>
        <dbReference type="Proteomes" id="UP000249794"/>
    </source>
</evidence>
<evidence type="ECO:0000256" key="3">
    <source>
        <dbReference type="ARBA" id="ARBA00022694"/>
    </source>
</evidence>
<comment type="caution">
    <text evidence="10">The sequence shown here is derived from an EMBL/GenBank/DDBJ whole genome shotgun (WGS) entry which is preliminary data.</text>
</comment>
<comment type="function">
    <text evidence="7">Ligates lysine onto the cytidine present at position 34 of the AUA codon-specific tRNA(Ile) that contains the anticodon CAU, in an ATP-dependent manner. Cytidine is converted to lysidine, thus changing the amino acid specificity of the tRNA from methionine to isoleucine.</text>
</comment>
<reference evidence="11" key="1">
    <citation type="submission" date="2018-04" db="EMBL/GenBank/DDBJ databases">
        <authorList>
            <person name="Cornet L."/>
        </authorList>
    </citation>
    <scope>NUCLEOTIDE SEQUENCE [LARGE SCALE GENOMIC DNA]</scope>
</reference>
<feature type="binding site" evidence="7">
    <location>
        <begin position="31"/>
        <end position="36"/>
    </location>
    <ligand>
        <name>ATP</name>
        <dbReference type="ChEBI" id="CHEBI:30616"/>
    </ligand>
</feature>
<keyword evidence="4 7" id="KW-0547">Nucleotide-binding</keyword>
<sequence>MAWSLAHAKLHTLLRQRDLLPPNSRILIAVSGGQDSLCLARLLIDMQPQWQWSLAIIHCDHRWREDSGDNAAYVLNLSEAWQVPVHLAVASTALTSEAAARKWRYETFANVAREQGYPYVVTGHTASDRAETVLYNLIRGTGLDGIGTLSWQRSIDGSDPCITLVRPLLTFARSETEQVCQQQSIRVWQDSSNQDLRFRRNRIRQELLPYLREHFNPQVEKALAQTAEITAADTDYLEAQASAIFTQTVTSKPHHLITITVSSMPSMASMAWSLDSSAIQAQPLALQRRVIRQLLQQAMSQPPSFQHIDKLMAMLNAPHGSLSDPFPGGWIAQVRKPYLWLYPHQKIS</sequence>
<evidence type="ECO:0000259" key="9">
    <source>
        <dbReference type="Pfam" id="PF09179"/>
    </source>
</evidence>
<reference evidence="10 11" key="2">
    <citation type="submission" date="2018-06" db="EMBL/GenBank/DDBJ databases">
        <title>Metagenomic assembly of (sub)arctic Cyanobacteria and their associated microbiome from non-axenic cultures.</title>
        <authorList>
            <person name="Baurain D."/>
        </authorList>
    </citation>
    <scope>NUCLEOTIDE SEQUENCE [LARGE SCALE GENOMIC DNA]</scope>
    <source>
        <strain evidence="10">ULC027bin1</strain>
    </source>
</reference>
<dbReference type="PANTHER" id="PTHR43033:SF1">
    <property type="entry name" value="TRNA(ILE)-LYSIDINE SYNTHASE-RELATED"/>
    <property type="match status" value="1"/>
</dbReference>
<feature type="domain" description="tRNA(Ile)-lysidine/2-thiocytidine synthase N-terminal" evidence="8">
    <location>
        <begin position="26"/>
        <end position="206"/>
    </location>
</feature>
<name>A0A2W4X773_9CYAN</name>
<dbReference type="Proteomes" id="UP000249794">
    <property type="component" value="Unassembled WGS sequence"/>
</dbReference>
<dbReference type="InterPro" id="IPR012094">
    <property type="entry name" value="tRNA_Ile_lys_synt"/>
</dbReference>
<dbReference type="GO" id="GO:0005737">
    <property type="term" value="C:cytoplasm"/>
    <property type="evidence" value="ECO:0007669"/>
    <property type="project" value="UniProtKB-SubCell"/>
</dbReference>
<dbReference type="Pfam" id="PF09179">
    <property type="entry name" value="TilS"/>
    <property type="match status" value="1"/>
</dbReference>
<evidence type="ECO:0000256" key="5">
    <source>
        <dbReference type="ARBA" id="ARBA00022840"/>
    </source>
</evidence>
<dbReference type="Gene3D" id="3.40.50.620">
    <property type="entry name" value="HUPs"/>
    <property type="match status" value="1"/>
</dbReference>
<dbReference type="Pfam" id="PF01171">
    <property type="entry name" value="ATP_bind_3"/>
    <property type="match status" value="1"/>
</dbReference>
<evidence type="ECO:0000256" key="4">
    <source>
        <dbReference type="ARBA" id="ARBA00022741"/>
    </source>
</evidence>
<dbReference type="HAMAP" id="MF_01161">
    <property type="entry name" value="tRNA_Ile_lys_synt"/>
    <property type="match status" value="1"/>
</dbReference>
<dbReference type="NCBIfam" id="TIGR02432">
    <property type="entry name" value="lysidine_TilS_N"/>
    <property type="match status" value="1"/>
</dbReference>
<accession>A0A2W4X773</accession>
<dbReference type="GO" id="GO:0032267">
    <property type="term" value="F:tRNA(Ile)-lysidine synthase activity"/>
    <property type="evidence" value="ECO:0007669"/>
    <property type="project" value="UniProtKB-EC"/>
</dbReference>
<dbReference type="InterPro" id="IPR012795">
    <property type="entry name" value="tRNA_Ile_lys_synt_N"/>
</dbReference>
<evidence type="ECO:0000313" key="10">
    <source>
        <dbReference type="EMBL" id="PZO52392.1"/>
    </source>
</evidence>
<dbReference type="AlphaFoldDB" id="A0A2W4X773"/>
<comment type="catalytic activity">
    <reaction evidence="6 7">
        <text>cytidine(34) in tRNA(Ile2) + L-lysine + ATP = lysidine(34) in tRNA(Ile2) + AMP + diphosphate + H(+)</text>
        <dbReference type="Rhea" id="RHEA:43744"/>
        <dbReference type="Rhea" id="RHEA-COMP:10625"/>
        <dbReference type="Rhea" id="RHEA-COMP:10670"/>
        <dbReference type="ChEBI" id="CHEBI:15378"/>
        <dbReference type="ChEBI" id="CHEBI:30616"/>
        <dbReference type="ChEBI" id="CHEBI:32551"/>
        <dbReference type="ChEBI" id="CHEBI:33019"/>
        <dbReference type="ChEBI" id="CHEBI:82748"/>
        <dbReference type="ChEBI" id="CHEBI:83665"/>
        <dbReference type="ChEBI" id="CHEBI:456215"/>
        <dbReference type="EC" id="6.3.4.19"/>
    </reaction>
</comment>
<gene>
    <name evidence="7 10" type="primary">tilS</name>
    <name evidence="10" type="ORF">DCF15_13800</name>
</gene>
<organism evidence="10 11">
    <name type="scientific">Phormidesmis priestleyi</name>
    <dbReference type="NCBI Taxonomy" id="268141"/>
    <lineage>
        <taxon>Bacteria</taxon>
        <taxon>Bacillati</taxon>
        <taxon>Cyanobacteriota</taxon>
        <taxon>Cyanophyceae</taxon>
        <taxon>Leptolyngbyales</taxon>
        <taxon>Leptolyngbyaceae</taxon>
        <taxon>Phormidesmis</taxon>
    </lineage>
</organism>
<dbReference type="Gene3D" id="1.20.59.20">
    <property type="match status" value="1"/>
</dbReference>
<dbReference type="InterPro" id="IPR011063">
    <property type="entry name" value="TilS/TtcA_N"/>
</dbReference>
<evidence type="ECO:0000259" key="8">
    <source>
        <dbReference type="Pfam" id="PF01171"/>
    </source>
</evidence>
<comment type="domain">
    <text evidence="7">The N-terminal region contains the highly conserved SGGXDS motif, predicted to be a P-loop motif involved in ATP binding.</text>
</comment>
<dbReference type="GO" id="GO:0005524">
    <property type="term" value="F:ATP binding"/>
    <property type="evidence" value="ECO:0007669"/>
    <property type="project" value="UniProtKB-UniRule"/>
</dbReference>
<evidence type="ECO:0000256" key="7">
    <source>
        <dbReference type="HAMAP-Rule" id="MF_01161"/>
    </source>
</evidence>
<evidence type="ECO:0000256" key="6">
    <source>
        <dbReference type="ARBA" id="ARBA00048539"/>
    </source>
</evidence>
<feature type="domain" description="tRNA(Ile)-lysidine synthase substrate-binding" evidence="9">
    <location>
        <begin position="274"/>
        <end position="334"/>
    </location>
</feature>
<keyword evidence="3 7" id="KW-0819">tRNA processing</keyword>
<dbReference type="SUPFAM" id="SSF52402">
    <property type="entry name" value="Adenine nucleotide alpha hydrolases-like"/>
    <property type="match status" value="1"/>
</dbReference>
<dbReference type="InterPro" id="IPR014729">
    <property type="entry name" value="Rossmann-like_a/b/a_fold"/>
</dbReference>
<dbReference type="InterPro" id="IPR015262">
    <property type="entry name" value="tRNA_Ile_lys_synt_subst-bd"/>
</dbReference>
<dbReference type="SUPFAM" id="SSF82829">
    <property type="entry name" value="MesJ substrate recognition domain-like"/>
    <property type="match status" value="1"/>
</dbReference>
<comment type="subcellular location">
    <subcellularLocation>
        <location evidence="7">Cytoplasm</location>
    </subcellularLocation>
</comment>
<dbReference type="EMBL" id="QBMP01000148">
    <property type="protein sequence ID" value="PZO52392.1"/>
    <property type="molecule type" value="Genomic_DNA"/>
</dbReference>
<dbReference type="EC" id="6.3.4.19" evidence="7"/>
<evidence type="ECO:0000256" key="1">
    <source>
        <dbReference type="ARBA" id="ARBA00022490"/>
    </source>
</evidence>
<evidence type="ECO:0000256" key="2">
    <source>
        <dbReference type="ARBA" id="ARBA00022598"/>
    </source>
</evidence>
<keyword evidence="1 7" id="KW-0963">Cytoplasm</keyword>